<comment type="caution">
    <text evidence="2">The sequence shown here is derived from an EMBL/GenBank/DDBJ whole genome shotgun (WGS) entry which is preliminary data.</text>
</comment>
<proteinExistence type="predicted"/>
<keyword evidence="3" id="KW-1185">Reference proteome</keyword>
<evidence type="ECO:0000313" key="3">
    <source>
        <dbReference type="Proteomes" id="UP001165667"/>
    </source>
</evidence>
<feature type="compositionally biased region" description="Polar residues" evidence="1">
    <location>
        <begin position="7"/>
        <end position="38"/>
    </location>
</feature>
<dbReference type="Proteomes" id="UP001165667">
    <property type="component" value="Unassembled WGS sequence"/>
</dbReference>
<dbReference type="RefSeq" id="WP_282587329.1">
    <property type="nucleotide sequence ID" value="NZ_JAMOIM010000019.1"/>
</dbReference>
<protein>
    <submittedName>
        <fullName evidence="2">Uncharacterized protein</fullName>
    </submittedName>
</protein>
<organism evidence="2 3">
    <name type="scientific">Lichenifustis flavocetrariae</name>
    <dbReference type="NCBI Taxonomy" id="2949735"/>
    <lineage>
        <taxon>Bacteria</taxon>
        <taxon>Pseudomonadati</taxon>
        <taxon>Pseudomonadota</taxon>
        <taxon>Alphaproteobacteria</taxon>
        <taxon>Hyphomicrobiales</taxon>
        <taxon>Lichenihabitantaceae</taxon>
        <taxon>Lichenifustis</taxon>
    </lineage>
</organism>
<evidence type="ECO:0000256" key="1">
    <source>
        <dbReference type="SAM" id="MobiDB-lite"/>
    </source>
</evidence>
<dbReference type="EMBL" id="JAMOIM010000019">
    <property type="protein sequence ID" value="MCW6510961.1"/>
    <property type="molecule type" value="Genomic_DNA"/>
</dbReference>
<evidence type="ECO:0000313" key="2">
    <source>
        <dbReference type="EMBL" id="MCW6510961.1"/>
    </source>
</evidence>
<sequence>MAYYNTAYGSTPSYGQSATPSQGSSSISAQQMGQANATSPLGNVLSRLVATAASQQPGQPMQLQGAVPQQSAPGGIFSQLIASLGNQNASQMAGPAMPSMPFSNGLIVAAPAQTQAQKPQQQPAGDTPLFGRTRFVNGLNVVG</sequence>
<dbReference type="AlphaFoldDB" id="A0AA41Z0Y9"/>
<reference evidence="2" key="1">
    <citation type="submission" date="2022-05" db="EMBL/GenBank/DDBJ databases">
        <authorList>
            <person name="Pankratov T."/>
        </authorList>
    </citation>
    <scope>NUCLEOTIDE SEQUENCE</scope>
    <source>
        <strain evidence="2">BP6-180914</strain>
    </source>
</reference>
<name>A0AA41Z0Y9_9HYPH</name>
<gene>
    <name evidence="2" type="ORF">M8523_23430</name>
</gene>
<accession>A0AA41Z0Y9</accession>
<feature type="region of interest" description="Disordered" evidence="1">
    <location>
        <begin position="1"/>
        <end position="38"/>
    </location>
</feature>